<keyword evidence="2" id="KW-1185">Reference proteome</keyword>
<reference evidence="1 2" key="1">
    <citation type="submission" date="2019-07" db="EMBL/GenBank/DDBJ databases">
        <title>Genome sequencing of KACC 19320.</title>
        <authorList>
            <person name="Heo J."/>
            <person name="Kim S.-J."/>
            <person name="Kim J.-S."/>
            <person name="Hong S.-B."/>
            <person name="Kwon S.-W."/>
        </authorList>
    </citation>
    <scope>NUCLEOTIDE SEQUENCE [LARGE SCALE GENOMIC DNA]</scope>
    <source>
        <strain evidence="1 2">KACC 19320</strain>
    </source>
</reference>
<organism evidence="1 2">
    <name type="scientific">Lactococcus protaetiae</name>
    <dbReference type="NCBI Taxonomy" id="2592653"/>
    <lineage>
        <taxon>Bacteria</taxon>
        <taxon>Bacillati</taxon>
        <taxon>Bacillota</taxon>
        <taxon>Bacilli</taxon>
        <taxon>Lactobacillales</taxon>
        <taxon>Streptococcaceae</taxon>
        <taxon>Lactococcus</taxon>
    </lineage>
</organism>
<dbReference type="KEGG" id="lack:FLP15_05705"/>
<sequence>MAKYGVEEFKDGQPIKYPINAEATYGILTFNGSEINEKFVYVDDEGEIHERQNERETWLAQNTGEITGKFILAYSSEKADVMDIKVPLDFDLERLTFGQKLKLVGASATVQNAQKEEKVTTRNGEQIRLVPCKVFPVQVENVEVITDKPQSQNPTKTEQTPKNN</sequence>
<dbReference type="Proteomes" id="UP000315128">
    <property type="component" value="Chromosome"/>
</dbReference>
<accession>A0A514Z822</accession>
<evidence type="ECO:0000313" key="1">
    <source>
        <dbReference type="EMBL" id="QDK70740.1"/>
    </source>
</evidence>
<name>A0A514Z822_9LACT</name>
<proteinExistence type="predicted"/>
<evidence type="ECO:0000313" key="2">
    <source>
        <dbReference type="Proteomes" id="UP000315128"/>
    </source>
</evidence>
<dbReference type="EMBL" id="CP041356">
    <property type="protein sequence ID" value="QDK70740.1"/>
    <property type="molecule type" value="Genomic_DNA"/>
</dbReference>
<gene>
    <name evidence="1" type="ORF">FLP15_05705</name>
</gene>
<dbReference type="AlphaFoldDB" id="A0A514Z822"/>
<protein>
    <submittedName>
        <fullName evidence="1">DUF961 domain-containing protein</fullName>
    </submittedName>
</protein>
<dbReference type="RefSeq" id="WP_142766326.1">
    <property type="nucleotide sequence ID" value="NZ_CP041356.1"/>
</dbReference>